<reference evidence="1 2" key="2">
    <citation type="submission" date="2017-10" db="EMBL/GenBank/DDBJ databases">
        <title>Genome analyses suggest a sexual origin of heterokaryosis in a supposedly ancient asexual fungus.</title>
        <authorList>
            <person name="Corradi N."/>
            <person name="Sedzielewska K."/>
            <person name="Noel J."/>
            <person name="Charron P."/>
            <person name="Farinelli L."/>
            <person name="Marton T."/>
            <person name="Kruger M."/>
            <person name="Pelin A."/>
            <person name="Brachmann A."/>
            <person name="Corradi N."/>
        </authorList>
    </citation>
    <scope>NUCLEOTIDE SEQUENCE [LARGE SCALE GENOMIC DNA]</scope>
    <source>
        <strain evidence="1 2">A1</strain>
    </source>
</reference>
<dbReference type="EMBL" id="LLXH01000690">
    <property type="protein sequence ID" value="PKC63900.1"/>
    <property type="molecule type" value="Genomic_DNA"/>
</dbReference>
<dbReference type="VEuPathDB" id="FungiDB:RhiirA1_463173"/>
<organism evidence="1 2">
    <name type="scientific">Rhizophagus irregularis</name>
    <dbReference type="NCBI Taxonomy" id="588596"/>
    <lineage>
        <taxon>Eukaryota</taxon>
        <taxon>Fungi</taxon>
        <taxon>Fungi incertae sedis</taxon>
        <taxon>Mucoromycota</taxon>
        <taxon>Glomeromycotina</taxon>
        <taxon>Glomeromycetes</taxon>
        <taxon>Glomerales</taxon>
        <taxon>Glomeraceae</taxon>
        <taxon>Rhizophagus</taxon>
    </lineage>
</organism>
<dbReference type="AlphaFoldDB" id="A0A2N0RKR6"/>
<comment type="caution">
    <text evidence="1">The sequence shown here is derived from an EMBL/GenBank/DDBJ whole genome shotgun (WGS) entry which is preliminary data.</text>
</comment>
<dbReference type="VEuPathDB" id="FungiDB:FUN_025595"/>
<gene>
    <name evidence="1" type="ORF">RhiirA1_463173</name>
</gene>
<protein>
    <recommendedName>
        <fullName evidence="3">F-box domain-containing protein</fullName>
    </recommendedName>
</protein>
<reference evidence="1 2" key="1">
    <citation type="submission" date="2017-10" db="EMBL/GenBank/DDBJ databases">
        <title>Extensive intraspecific genome diversity in a model arbuscular mycorrhizal fungus.</title>
        <authorList>
            <person name="Chen E.C.H."/>
            <person name="Morin E."/>
            <person name="Baudet D."/>
            <person name="Noel J."/>
            <person name="Ndikumana S."/>
            <person name="Charron P."/>
            <person name="St-Onge C."/>
            <person name="Giorgi J."/>
            <person name="Grigoriev I.V."/>
            <person name="Roux C."/>
            <person name="Martin F.M."/>
            <person name="Corradi N."/>
        </authorList>
    </citation>
    <scope>NUCLEOTIDE SEQUENCE [LARGE SCALE GENOMIC DNA]</scope>
    <source>
        <strain evidence="1 2">A1</strain>
    </source>
</reference>
<name>A0A2N0RKR6_9GLOM</name>
<accession>A0A2N0RKR6</accession>
<dbReference type="SUPFAM" id="SSF52047">
    <property type="entry name" value="RNI-like"/>
    <property type="match status" value="1"/>
</dbReference>
<sequence length="526" mass="61562">MSSSKIFSEDLLYKIIKYFPNDHSTLHSCVLVNRLWCRLAIPLLWENPFSIPTGNFNFIEVYLYNLDDHLKAKLNEYTDYVLLPSNTLFNYPSFIRYLNINKIVPSIEKWLEANNRTSKFGKGYLAQILDSASEFIRLINISIFKLFIENEVKLNTLEIETSSASYNTYVEIILEIILQNPNFIHNTKNLKFSILSTSEDALIKNHISQILNLHQNLKRILLGYNNLSFYRSLLLLKGFNCSNTLNTITFYHVDFKGIMNFDKVLEELNVLESVHLIYCSSLNTEFAQQIINLTKPFKLKSLFISEISLIESLQLLLQISGDYLENFGCGGYLNQSFKQQILELIIKHCKNIKYLDVYRIDRHDTSLIVFSLIKNIKQNLNHISISVGNYQDYGIELLLQNLVQALPSKLEYLSLDLCIRAIDFKVFLKNSQDTFFKKLVISNIRWEGGNYIDYIDILPYVKEYIMKNKRVEYLAIKNTLIARNTKRNVDLFDLKDEVMEFKLHNIKVLSYIKLSTDIYRFLNEID</sequence>
<dbReference type="Proteomes" id="UP000232688">
    <property type="component" value="Unassembled WGS sequence"/>
</dbReference>
<evidence type="ECO:0000313" key="2">
    <source>
        <dbReference type="Proteomes" id="UP000232688"/>
    </source>
</evidence>
<evidence type="ECO:0000313" key="1">
    <source>
        <dbReference type="EMBL" id="PKC63900.1"/>
    </source>
</evidence>
<proteinExistence type="predicted"/>
<evidence type="ECO:0008006" key="3">
    <source>
        <dbReference type="Google" id="ProtNLM"/>
    </source>
</evidence>
<dbReference type="VEuPathDB" id="FungiDB:RhiirFUN_017014"/>